<keyword evidence="2" id="KW-0238">DNA-binding</keyword>
<dbReference type="SUPFAM" id="SSF46689">
    <property type="entry name" value="Homeodomain-like"/>
    <property type="match status" value="2"/>
</dbReference>
<keyword evidence="1" id="KW-0805">Transcription regulation</keyword>
<dbReference type="Pfam" id="PF12833">
    <property type="entry name" value="HTH_18"/>
    <property type="match status" value="1"/>
</dbReference>
<dbReference type="InterPro" id="IPR018062">
    <property type="entry name" value="HTH_AraC-typ_CS"/>
</dbReference>
<keyword evidence="3" id="KW-0804">Transcription</keyword>
<dbReference type="PRINTS" id="PR00032">
    <property type="entry name" value="HTHARAC"/>
</dbReference>
<dbReference type="Gene3D" id="1.10.10.60">
    <property type="entry name" value="Homeodomain-like"/>
    <property type="match status" value="2"/>
</dbReference>
<dbReference type="EMBL" id="VLLG01000003">
    <property type="protein sequence ID" value="TWI89013.1"/>
    <property type="molecule type" value="Genomic_DNA"/>
</dbReference>
<dbReference type="PROSITE" id="PS00041">
    <property type="entry name" value="HTH_ARAC_FAMILY_1"/>
    <property type="match status" value="1"/>
</dbReference>
<evidence type="ECO:0000313" key="6">
    <source>
        <dbReference type="Proteomes" id="UP000316778"/>
    </source>
</evidence>
<accession>A0A562T6N1</accession>
<dbReference type="Gene3D" id="2.60.120.280">
    <property type="entry name" value="Regulatory protein AraC"/>
    <property type="match status" value="1"/>
</dbReference>
<evidence type="ECO:0000256" key="3">
    <source>
        <dbReference type="ARBA" id="ARBA00023163"/>
    </source>
</evidence>
<gene>
    <name evidence="5" type="ORF">LX66_3106</name>
</gene>
<dbReference type="PANTHER" id="PTHR43280">
    <property type="entry name" value="ARAC-FAMILY TRANSCRIPTIONAL REGULATOR"/>
    <property type="match status" value="1"/>
</dbReference>
<comment type="caution">
    <text evidence="5">The sequence shown here is derived from an EMBL/GenBank/DDBJ whole genome shotgun (WGS) entry which is preliminary data.</text>
</comment>
<sequence length="299" mass="34829">MGTNKRRDGFEGQKLISLPEAVCQNHARKHAATSQVYITHIGYFPKAFAHYRLRKNGCKDDILFYCLRGRGWYRIGSRFFTVGPNQYVIIPATTKYLCYGADEEDPWTIYWVHFSGADMEGFNRSLHIGEFDGPRDIPVNEKGVQIWENMYRSLEMGYSTENLTNANFGLYHFITTFIYPDKHQPRKHPAEENYITQTIHYMRSHLHEKLTVEDIAATHQLSASYFSTLFRKATGMPPIDYFIHLKIQKACQLLFRDNLKVKDVAEAIGYDDPYHFSRLFKKHMNVSPEQYRASSRKGG</sequence>
<dbReference type="Proteomes" id="UP000316778">
    <property type="component" value="Unassembled WGS sequence"/>
</dbReference>
<proteinExistence type="predicted"/>
<reference evidence="5 6" key="1">
    <citation type="journal article" date="2013" name="Stand. Genomic Sci.">
        <title>Genomic Encyclopedia of Type Strains, Phase I: The one thousand microbial genomes (KMG-I) project.</title>
        <authorList>
            <person name="Kyrpides N.C."/>
            <person name="Woyke T."/>
            <person name="Eisen J.A."/>
            <person name="Garrity G."/>
            <person name="Lilburn T.G."/>
            <person name="Beck B.J."/>
            <person name="Whitman W.B."/>
            <person name="Hugenholtz P."/>
            <person name="Klenk H.P."/>
        </authorList>
    </citation>
    <scope>NUCLEOTIDE SEQUENCE [LARGE SCALE GENOMIC DNA]</scope>
    <source>
        <strain evidence="5 6">DSM 13484</strain>
    </source>
</reference>
<evidence type="ECO:0000256" key="2">
    <source>
        <dbReference type="ARBA" id="ARBA00023125"/>
    </source>
</evidence>
<dbReference type="InterPro" id="IPR003313">
    <property type="entry name" value="AraC-bd"/>
</dbReference>
<dbReference type="InterPro" id="IPR018060">
    <property type="entry name" value="HTH_AraC"/>
</dbReference>
<dbReference type="OrthoDB" id="9813413at2"/>
<dbReference type="InterPro" id="IPR009057">
    <property type="entry name" value="Homeodomain-like_sf"/>
</dbReference>
<dbReference type="RefSeq" id="WP_145715032.1">
    <property type="nucleotide sequence ID" value="NZ_BAAAFY010000001.1"/>
</dbReference>
<dbReference type="PROSITE" id="PS01124">
    <property type="entry name" value="HTH_ARAC_FAMILY_2"/>
    <property type="match status" value="1"/>
</dbReference>
<feature type="domain" description="HTH araC/xylS-type" evidence="4">
    <location>
        <begin position="196"/>
        <end position="294"/>
    </location>
</feature>
<evidence type="ECO:0000256" key="1">
    <source>
        <dbReference type="ARBA" id="ARBA00023015"/>
    </source>
</evidence>
<dbReference type="CDD" id="cd06986">
    <property type="entry name" value="cupin_MmsR-like_N"/>
    <property type="match status" value="1"/>
</dbReference>
<dbReference type="GO" id="GO:0043565">
    <property type="term" value="F:sequence-specific DNA binding"/>
    <property type="evidence" value="ECO:0007669"/>
    <property type="project" value="InterPro"/>
</dbReference>
<evidence type="ECO:0000313" key="5">
    <source>
        <dbReference type="EMBL" id="TWI89013.1"/>
    </source>
</evidence>
<keyword evidence="6" id="KW-1185">Reference proteome</keyword>
<organism evidence="5 6">
    <name type="scientific">Chitinophaga japonensis</name>
    <name type="common">Flexibacter japonensis</name>
    <dbReference type="NCBI Taxonomy" id="104662"/>
    <lineage>
        <taxon>Bacteria</taxon>
        <taxon>Pseudomonadati</taxon>
        <taxon>Bacteroidota</taxon>
        <taxon>Chitinophagia</taxon>
        <taxon>Chitinophagales</taxon>
        <taxon>Chitinophagaceae</taxon>
        <taxon>Chitinophaga</taxon>
    </lineage>
</organism>
<dbReference type="GO" id="GO:0003700">
    <property type="term" value="F:DNA-binding transcription factor activity"/>
    <property type="evidence" value="ECO:0007669"/>
    <property type="project" value="InterPro"/>
</dbReference>
<dbReference type="PANTHER" id="PTHR43280:SF30">
    <property type="entry name" value="MMSAB OPERON REGULATORY PROTEIN"/>
    <property type="match status" value="1"/>
</dbReference>
<dbReference type="SMART" id="SM00342">
    <property type="entry name" value="HTH_ARAC"/>
    <property type="match status" value="1"/>
</dbReference>
<dbReference type="InterPro" id="IPR020449">
    <property type="entry name" value="Tscrpt_reg_AraC-type_HTH"/>
</dbReference>
<name>A0A562T6N1_CHIJA</name>
<dbReference type="InterPro" id="IPR037923">
    <property type="entry name" value="HTH-like"/>
</dbReference>
<protein>
    <submittedName>
        <fullName evidence="5">Transcriptional regulator, AraC family</fullName>
    </submittedName>
</protein>
<dbReference type="SUPFAM" id="SSF51215">
    <property type="entry name" value="Regulatory protein AraC"/>
    <property type="match status" value="1"/>
</dbReference>
<dbReference type="Pfam" id="PF02311">
    <property type="entry name" value="AraC_binding"/>
    <property type="match status" value="1"/>
</dbReference>
<evidence type="ECO:0000259" key="4">
    <source>
        <dbReference type="PROSITE" id="PS01124"/>
    </source>
</evidence>
<dbReference type="AlphaFoldDB" id="A0A562T6N1"/>